<keyword evidence="1" id="KW-1133">Transmembrane helix</keyword>
<evidence type="ECO:0000313" key="3">
    <source>
        <dbReference type="Proteomes" id="UP001172083"/>
    </source>
</evidence>
<evidence type="ECO:0008006" key="4">
    <source>
        <dbReference type="Google" id="ProtNLM"/>
    </source>
</evidence>
<dbReference type="EMBL" id="JAUJEB010000015">
    <property type="protein sequence ID" value="MDN5217274.1"/>
    <property type="molecule type" value="Genomic_DNA"/>
</dbReference>
<feature type="transmembrane region" description="Helical" evidence="1">
    <location>
        <begin position="6"/>
        <end position="29"/>
    </location>
</feature>
<dbReference type="Proteomes" id="UP001172083">
    <property type="component" value="Unassembled WGS sequence"/>
</dbReference>
<dbReference type="RefSeq" id="WP_346762611.1">
    <property type="nucleotide sequence ID" value="NZ_JAUJEB010000015.1"/>
</dbReference>
<gene>
    <name evidence="2" type="ORF">QQ020_34695</name>
</gene>
<sequence length="235" mass="27415">MDINIITIVITAITSISVSLTAFILSINLKKKRYDKENSRALLESMRKSLEQKMYVLNDRLVQNEERWRDVNHLLLTKEYLENENLIKENNKTYYSGFLKDNGISENDLNMDNRMVFVLTPFNDRFYNEFMTIKATCEDAGFKCFRGDEKEFKGDIFPEMLRYIAKARIIIANINGRNPNVLYELGVAQAMDKSVILVSKEPKDLPIDIQSQRFLIYSDSDSLRESLKVELEKLI</sequence>
<evidence type="ECO:0000256" key="1">
    <source>
        <dbReference type="SAM" id="Phobius"/>
    </source>
</evidence>
<comment type="caution">
    <text evidence="2">The sequence shown here is derived from an EMBL/GenBank/DDBJ whole genome shotgun (WGS) entry which is preliminary data.</text>
</comment>
<accession>A0ABT8LHI6</accession>
<name>A0ABT8LHI6_9BACT</name>
<keyword evidence="3" id="KW-1185">Reference proteome</keyword>
<dbReference type="Gene3D" id="3.40.50.450">
    <property type="match status" value="1"/>
</dbReference>
<organism evidence="2 3">
    <name type="scientific">Agaribacillus aureus</name>
    <dbReference type="NCBI Taxonomy" id="3051825"/>
    <lineage>
        <taxon>Bacteria</taxon>
        <taxon>Pseudomonadati</taxon>
        <taxon>Bacteroidota</taxon>
        <taxon>Cytophagia</taxon>
        <taxon>Cytophagales</taxon>
        <taxon>Splendidivirgaceae</taxon>
        <taxon>Agaribacillus</taxon>
    </lineage>
</organism>
<proteinExistence type="predicted"/>
<dbReference type="SUPFAM" id="SSF52309">
    <property type="entry name" value="N-(deoxy)ribosyltransferase-like"/>
    <property type="match status" value="1"/>
</dbReference>
<protein>
    <recommendedName>
        <fullName evidence="4">Nucleoside 2-deoxyribosyltransferase</fullName>
    </recommendedName>
</protein>
<evidence type="ECO:0000313" key="2">
    <source>
        <dbReference type="EMBL" id="MDN5217274.1"/>
    </source>
</evidence>
<keyword evidence="1" id="KW-0472">Membrane</keyword>
<keyword evidence="1" id="KW-0812">Transmembrane</keyword>
<reference evidence="2" key="1">
    <citation type="submission" date="2023-06" db="EMBL/GenBank/DDBJ databases">
        <title>Genomic of Agaribacillus aureum.</title>
        <authorList>
            <person name="Wang G."/>
        </authorList>
    </citation>
    <scope>NUCLEOTIDE SEQUENCE</scope>
    <source>
        <strain evidence="2">BMA12</strain>
    </source>
</reference>